<name>A0A158R3X4_9BILA</name>
<evidence type="ECO:0000256" key="2">
    <source>
        <dbReference type="SAM" id="Phobius"/>
    </source>
</evidence>
<proteinExistence type="predicted"/>
<feature type="region of interest" description="Disordered" evidence="1">
    <location>
        <begin position="376"/>
        <end position="400"/>
    </location>
</feature>
<reference evidence="4" key="1">
    <citation type="submission" date="2016-04" db="UniProtKB">
        <authorList>
            <consortium name="WormBaseParasite"/>
        </authorList>
    </citation>
    <scope>IDENTIFICATION</scope>
</reference>
<evidence type="ECO:0000313" key="4">
    <source>
        <dbReference type="WBParaSite" id="SMUV_0000067201-mRNA-1"/>
    </source>
</evidence>
<organism evidence="3 4">
    <name type="scientific">Syphacia muris</name>
    <dbReference type="NCBI Taxonomy" id="451379"/>
    <lineage>
        <taxon>Eukaryota</taxon>
        <taxon>Metazoa</taxon>
        <taxon>Ecdysozoa</taxon>
        <taxon>Nematoda</taxon>
        <taxon>Chromadorea</taxon>
        <taxon>Rhabditida</taxon>
        <taxon>Spirurina</taxon>
        <taxon>Oxyuridomorpha</taxon>
        <taxon>Oxyuroidea</taxon>
        <taxon>Oxyuridae</taxon>
        <taxon>Syphacia</taxon>
    </lineage>
</organism>
<feature type="transmembrane region" description="Helical" evidence="2">
    <location>
        <begin position="343"/>
        <end position="364"/>
    </location>
</feature>
<evidence type="ECO:0000256" key="1">
    <source>
        <dbReference type="SAM" id="MobiDB-lite"/>
    </source>
</evidence>
<sequence>MQEYGKLDNALDMCLMFTALTLAYGHGIVIRINSLMMLKMHIAFVNVVCIVDNFPILLKTVYNASATALSRQSLAAQAGLGLQSRNYCSADKSNRMNSINVNIGKYNSSLAQVHKNNEGLCTGDNIPCAEVFVDKVVCRSLAARIFLMNMTRTPRAILTDRSRSGFLLQRNGDHSNFFVAHFTSLSSFVNSVKFYAEVRSDNSSIKCSSEELNKLLHQLLEVLPKQREQFLANLSTLADETAEDYQSRLLQAACIAYLYEFIRNAYHSSSIQSAFVEAFCKIMKSKTTSATLLKCQMKCWLLISIINEQYLQDSTDDDDVEVGIGPTVVLSTPKSKQRTFRSWYSIIPVAFFVLCIVFVPIAVYCLISTKQPEENVYSEPTFPSKENRQGSLFDDETTTDGENDIKRFEVQCEQSRYALVATREENYEETT</sequence>
<dbReference type="WBParaSite" id="SMUV_0000067201-mRNA-1">
    <property type="protein sequence ID" value="SMUV_0000067201-mRNA-1"/>
    <property type="gene ID" value="SMUV_0000067201"/>
</dbReference>
<protein>
    <submittedName>
        <fullName evidence="4">Lateral signaling target protein 2 homolog</fullName>
    </submittedName>
</protein>
<keyword evidence="3" id="KW-1185">Reference proteome</keyword>
<accession>A0A158R3X4</accession>
<dbReference type="AlphaFoldDB" id="A0A158R3X4"/>
<keyword evidence="2" id="KW-0472">Membrane</keyword>
<keyword evidence="2" id="KW-1133">Transmembrane helix</keyword>
<dbReference type="Proteomes" id="UP000046393">
    <property type="component" value="Unplaced"/>
</dbReference>
<feature type="transmembrane region" description="Helical" evidence="2">
    <location>
        <begin position="15"/>
        <end position="32"/>
    </location>
</feature>
<evidence type="ECO:0000313" key="3">
    <source>
        <dbReference type="Proteomes" id="UP000046393"/>
    </source>
</evidence>
<keyword evidence="2" id="KW-0812">Transmembrane</keyword>